<gene>
    <name evidence="1" type="primary">rdxH/fixH</name>
    <name evidence="1" type="ordered locus">RPA0014</name>
</gene>
<dbReference type="AlphaFoldDB" id="Q6NDU0"/>
<dbReference type="PhylomeDB" id="Q6NDU0"/>
<accession>Q6NDU0</accession>
<dbReference type="InterPro" id="IPR008620">
    <property type="entry name" value="FixH"/>
</dbReference>
<dbReference type="PIRSF" id="PIRSF011386">
    <property type="entry name" value="FixH"/>
    <property type="match status" value="1"/>
</dbReference>
<dbReference type="Pfam" id="PF05751">
    <property type="entry name" value="FixH"/>
    <property type="match status" value="1"/>
</dbReference>
<organism evidence="1">
    <name type="scientific">Rhodopseudomonas palustris (strain ATCC BAA-98 / CGA009)</name>
    <dbReference type="NCBI Taxonomy" id="258594"/>
    <lineage>
        <taxon>Bacteria</taxon>
        <taxon>Pseudomonadati</taxon>
        <taxon>Pseudomonadota</taxon>
        <taxon>Alphaproteobacteria</taxon>
        <taxon>Hyphomicrobiales</taxon>
        <taxon>Nitrobacteraceae</taxon>
        <taxon>Rhodopseudomonas</taxon>
    </lineage>
</organism>
<dbReference type="HOGENOM" id="CLU_111458_0_0_5"/>
<name>Q6NDU0_RHOPA</name>
<evidence type="ECO:0008006" key="2">
    <source>
        <dbReference type="Google" id="ProtNLM"/>
    </source>
</evidence>
<evidence type="ECO:0000313" key="1">
    <source>
        <dbReference type="EMBL" id="CAE25458.1"/>
    </source>
</evidence>
<dbReference type="InterPro" id="IPR018037">
    <property type="entry name" value="FixH_proteobacterial"/>
</dbReference>
<dbReference type="EMBL" id="BX572593">
    <property type="protein sequence ID" value="CAE25458.1"/>
    <property type="molecule type" value="Genomic_DNA"/>
</dbReference>
<protein>
    <recommendedName>
        <fullName evidence="2">Nitrogen fixation protein FixH</fullName>
    </recommendedName>
</protein>
<dbReference type="STRING" id="258594.RPA0014"/>
<dbReference type="eggNOG" id="COG5456">
    <property type="taxonomic scope" value="Bacteria"/>
</dbReference>
<reference evidence="1" key="1">
    <citation type="journal article" date="2004" name="Nat. Biotechnol.">
        <title>Complete genome sequence of the metabolically versatile photosynthetic bacterium Rhodopseudomonas palustris.</title>
        <authorList>
            <person name="Larimer F.W."/>
            <person name="Chain P."/>
            <person name="Hauser L."/>
            <person name="Lamerdin J."/>
            <person name="Malfatti S."/>
            <person name="Do L."/>
            <person name="Land M.L."/>
            <person name="Pelletier D.A."/>
            <person name="Beatty J.T."/>
            <person name="Lang A.S."/>
            <person name="Tabita F.R."/>
            <person name="Gibson J.L."/>
            <person name="Hanson T.E."/>
            <person name="Bobst C."/>
            <person name="Torres J.L."/>
            <person name="Peres C."/>
            <person name="Harrison F.H."/>
            <person name="Gibson J."/>
            <person name="Harwood C.S."/>
        </authorList>
    </citation>
    <scope>NUCLEOTIDE SEQUENCE [LARGE SCALE GENOMIC DNA]</scope>
    <source>
        <strain evidence="1">CGA009</strain>
    </source>
</reference>
<proteinExistence type="predicted"/>
<sequence>MMSRSKSSPRPLTGKVVLAVLVAFFGIVFGVNGLMMTLAIKTLPGTEVDSAYAASLAYEREIAAARDQDQRGWKVEAKVERKPDGAAVLQVEARDKAGLPLAGLNFFGRLERPSDKRYDREVALAEVGSGVYRGDANGVLPGRWDLVLEGDQGGVRMFLSKNKLLLN</sequence>